<evidence type="ECO:0000313" key="3">
    <source>
        <dbReference type="EMBL" id="CCA27186.1"/>
    </source>
</evidence>
<dbReference type="GO" id="GO:0003677">
    <property type="term" value="F:DNA binding"/>
    <property type="evidence" value="ECO:0007669"/>
    <property type="project" value="UniProtKB-KW"/>
</dbReference>
<dbReference type="InterPro" id="IPR009057">
    <property type="entry name" value="Homeodomain-like_sf"/>
</dbReference>
<dbReference type="InterPro" id="IPR050863">
    <property type="entry name" value="CenT-Element_Derived"/>
</dbReference>
<evidence type="ECO:0000259" key="2">
    <source>
        <dbReference type="PROSITE" id="PS51253"/>
    </source>
</evidence>
<keyword evidence="1" id="KW-0238">DNA-binding</keyword>
<name>F0X0A4_9STRA</name>
<reference evidence="3" key="1">
    <citation type="journal article" date="2011" name="PLoS Biol.">
        <title>Gene gain and loss during evolution of obligate parasitism in the white rust pathogen of Arabidopsis thaliana.</title>
        <authorList>
            <person name="Kemen E."/>
            <person name="Gardiner A."/>
            <person name="Schultz-Larsen T."/>
            <person name="Kemen A.C."/>
            <person name="Balmuth A.L."/>
            <person name="Robert-Seilaniantz A."/>
            <person name="Bailey K."/>
            <person name="Holub E."/>
            <person name="Studholme D.J."/>
            <person name="Maclean D."/>
            <person name="Jones J.D."/>
        </authorList>
    </citation>
    <scope>NUCLEOTIDE SEQUENCE</scope>
</reference>
<reference evidence="3" key="2">
    <citation type="submission" date="2011-02" db="EMBL/GenBank/DDBJ databases">
        <authorList>
            <person name="MacLean D."/>
        </authorList>
    </citation>
    <scope>NUCLEOTIDE SEQUENCE</scope>
</reference>
<dbReference type="Gene3D" id="1.10.10.60">
    <property type="entry name" value="Homeodomain-like"/>
    <property type="match status" value="1"/>
</dbReference>
<proteinExistence type="predicted"/>
<protein>
    <submittedName>
        <fullName evidence="3">Jerky putative</fullName>
    </submittedName>
</protein>
<dbReference type="PROSITE" id="PS51253">
    <property type="entry name" value="HTH_CENPB"/>
    <property type="match status" value="1"/>
</dbReference>
<dbReference type="Pfam" id="PF03221">
    <property type="entry name" value="HTH_Tnp_Tc5"/>
    <property type="match status" value="1"/>
</dbReference>
<dbReference type="Pfam" id="PF03184">
    <property type="entry name" value="DDE_1"/>
    <property type="match status" value="1"/>
</dbReference>
<evidence type="ECO:0000256" key="1">
    <source>
        <dbReference type="ARBA" id="ARBA00023125"/>
    </source>
</evidence>
<accession>F0X0A4</accession>
<gene>
    <name evidence="3" type="primary">AlNc14C471G11840</name>
    <name evidence="3" type="ORF">ALNC14_133300</name>
</gene>
<sequence>MVAKIVRVTTNIKQCQQIVAMAMKEPIWTHAALAKWATVQFKFGLPIDRTTIIEISSITGCRLKRSRTTSALFPEMEEELKCWIDKPNASEMSVTQSMVREEATRIARKQQTDLSSLTFSSGWLARFQARHCAKSGFDHDEAAIDYCIHSRVLDAKGLKKVQMMAQIEQKQIVTVLVATNANETDKLPLYFIGKAKKTKLFAGRPESHHRISYSASAKAWMRSDLFHSWLRAQDDVFRKQGRHVLLLIDNAPSHKTDGSN</sequence>
<dbReference type="AlphaFoldDB" id="F0X0A4"/>
<dbReference type="SUPFAM" id="SSF46689">
    <property type="entry name" value="Homeodomain-like"/>
    <property type="match status" value="1"/>
</dbReference>
<dbReference type="PANTHER" id="PTHR19303:SF73">
    <property type="entry name" value="PROTEIN PDC2"/>
    <property type="match status" value="1"/>
</dbReference>
<organism evidence="3">
    <name type="scientific">Albugo laibachii Nc14</name>
    <dbReference type="NCBI Taxonomy" id="890382"/>
    <lineage>
        <taxon>Eukaryota</taxon>
        <taxon>Sar</taxon>
        <taxon>Stramenopiles</taxon>
        <taxon>Oomycota</taxon>
        <taxon>Peronosporomycetes</taxon>
        <taxon>Albuginales</taxon>
        <taxon>Albuginaceae</taxon>
        <taxon>Albugo</taxon>
    </lineage>
</organism>
<dbReference type="InterPro" id="IPR004875">
    <property type="entry name" value="DDE_SF_endonuclease_dom"/>
</dbReference>
<dbReference type="SMART" id="SM00674">
    <property type="entry name" value="CENPB"/>
    <property type="match status" value="1"/>
</dbReference>
<dbReference type="HOGENOM" id="CLU_018294_5_1_1"/>
<dbReference type="GO" id="GO:0005634">
    <property type="term" value="C:nucleus"/>
    <property type="evidence" value="ECO:0007669"/>
    <property type="project" value="TreeGrafter"/>
</dbReference>
<dbReference type="PANTHER" id="PTHR19303">
    <property type="entry name" value="TRANSPOSON"/>
    <property type="match status" value="1"/>
</dbReference>
<dbReference type="InterPro" id="IPR006600">
    <property type="entry name" value="HTH_CenpB_DNA-bd_dom"/>
</dbReference>
<feature type="domain" description="HTH CENPB-type" evidence="2">
    <location>
        <begin position="64"/>
        <end position="137"/>
    </location>
</feature>
<dbReference type="EMBL" id="FR824513">
    <property type="protein sequence ID" value="CCA27186.1"/>
    <property type="molecule type" value="Genomic_DNA"/>
</dbReference>